<evidence type="ECO:0000259" key="1">
    <source>
        <dbReference type="Pfam" id="PF02517"/>
    </source>
</evidence>
<keyword evidence="3" id="KW-1185">Reference proteome</keyword>
<organism evidence="2 3">
    <name type="scientific">Corynebacterium wankanglinii</name>
    <dbReference type="NCBI Taxonomy" id="2735136"/>
    <lineage>
        <taxon>Bacteria</taxon>
        <taxon>Bacillati</taxon>
        <taxon>Actinomycetota</taxon>
        <taxon>Actinomycetes</taxon>
        <taxon>Mycobacteriales</taxon>
        <taxon>Corynebacteriaceae</taxon>
        <taxon>Corynebacterium</taxon>
    </lineage>
</organism>
<evidence type="ECO:0000313" key="3">
    <source>
        <dbReference type="Proteomes" id="UP000577408"/>
    </source>
</evidence>
<name>A0A7H0KBU0_9CORY</name>
<protein>
    <recommendedName>
        <fullName evidence="1">CAAX prenyl protease 2/Lysostaphin resistance protein A-like domain-containing protein</fullName>
    </recommendedName>
</protein>
<evidence type="ECO:0000313" key="2">
    <source>
        <dbReference type="EMBL" id="MBA1837511.1"/>
    </source>
</evidence>
<dbReference type="Pfam" id="PF02517">
    <property type="entry name" value="Rce1-like"/>
    <property type="match status" value="1"/>
</dbReference>
<accession>A0A7H0KBU0</accession>
<comment type="caution">
    <text evidence="2">The sequence shown here is derived from an EMBL/GenBank/DDBJ whole genome shotgun (WGS) entry which is preliminary data.</text>
</comment>
<dbReference type="GO" id="GO:0080120">
    <property type="term" value="P:CAAX-box protein maturation"/>
    <property type="evidence" value="ECO:0007669"/>
    <property type="project" value="UniProtKB-ARBA"/>
</dbReference>
<reference evidence="2 3" key="1">
    <citation type="submission" date="2020-05" db="EMBL/GenBank/DDBJ databases">
        <title>Descriptions of Corynebacterium xxxx sp. nov., Corynebacterium yyyy sp. nov. and Corynebacterium zzzz sp. nov.</title>
        <authorList>
            <person name="Zhang G."/>
        </authorList>
    </citation>
    <scope>NUCLEOTIDE SEQUENCE [LARGE SCALE GENOMIC DNA]</scope>
    <source>
        <strain evidence="3">zg-913</strain>
    </source>
</reference>
<sequence>MSISPSRSLWCRGFLPSSGAPPSFSVSPRAAGLEPAAALLAAPYIEPARIAHAFLGGIAFVLVARQRKSLRASIVAHLANNLVGIIVIAGLLA</sequence>
<dbReference type="EMBL" id="JABFED010000003">
    <property type="protein sequence ID" value="MBA1837511.1"/>
    <property type="molecule type" value="Genomic_DNA"/>
</dbReference>
<gene>
    <name evidence="2" type="ORF">HMA55_06295</name>
</gene>
<dbReference type="RefSeq" id="WP_181192225.1">
    <property type="nucleotide sequence ID" value="NZ_JABFED010000003.1"/>
</dbReference>
<dbReference type="Proteomes" id="UP000577408">
    <property type="component" value="Unassembled WGS sequence"/>
</dbReference>
<dbReference type="InterPro" id="IPR003675">
    <property type="entry name" value="Rce1/LyrA-like_dom"/>
</dbReference>
<dbReference type="GO" id="GO:0004175">
    <property type="term" value="F:endopeptidase activity"/>
    <property type="evidence" value="ECO:0007669"/>
    <property type="project" value="UniProtKB-ARBA"/>
</dbReference>
<feature type="domain" description="CAAX prenyl protease 2/Lysostaphin resistance protein A-like" evidence="1">
    <location>
        <begin position="29"/>
        <end position="83"/>
    </location>
</feature>
<proteinExistence type="predicted"/>
<dbReference type="AlphaFoldDB" id="A0A7H0KBU0"/>